<evidence type="ECO:0000313" key="2">
    <source>
        <dbReference type="EMBL" id="ELU38051.1"/>
    </source>
</evidence>
<organism evidence="2 3">
    <name type="scientific">Thanatephorus cucumeris (strain AG1-IA)</name>
    <name type="common">Rice sheath blight fungus</name>
    <name type="synonym">Rhizoctonia solani</name>
    <dbReference type="NCBI Taxonomy" id="983506"/>
    <lineage>
        <taxon>Eukaryota</taxon>
        <taxon>Fungi</taxon>
        <taxon>Dikarya</taxon>
        <taxon>Basidiomycota</taxon>
        <taxon>Agaricomycotina</taxon>
        <taxon>Agaricomycetes</taxon>
        <taxon>Cantharellales</taxon>
        <taxon>Ceratobasidiaceae</taxon>
        <taxon>Rhizoctonia</taxon>
        <taxon>Rhizoctonia solani AG-1</taxon>
    </lineage>
</organism>
<dbReference type="EMBL" id="AFRT01002285">
    <property type="protein sequence ID" value="ELU38051.1"/>
    <property type="molecule type" value="Genomic_DNA"/>
</dbReference>
<name>L8WIK5_THACA</name>
<dbReference type="AlphaFoldDB" id="L8WIK5"/>
<evidence type="ECO:0000256" key="1">
    <source>
        <dbReference type="SAM" id="MobiDB-lite"/>
    </source>
</evidence>
<feature type="compositionally biased region" description="Polar residues" evidence="1">
    <location>
        <begin position="161"/>
        <end position="179"/>
    </location>
</feature>
<dbReference type="HOGENOM" id="CLU_1190585_0_0_1"/>
<feature type="compositionally biased region" description="Gly residues" evidence="1">
    <location>
        <begin position="61"/>
        <end position="82"/>
    </location>
</feature>
<feature type="compositionally biased region" description="Low complexity" evidence="1">
    <location>
        <begin position="141"/>
        <end position="152"/>
    </location>
</feature>
<feature type="compositionally biased region" description="Polar residues" evidence="1">
    <location>
        <begin position="126"/>
        <end position="135"/>
    </location>
</feature>
<feature type="compositionally biased region" description="Polar residues" evidence="1">
    <location>
        <begin position="192"/>
        <end position="204"/>
    </location>
</feature>
<proteinExistence type="predicted"/>
<feature type="region of interest" description="Disordered" evidence="1">
    <location>
        <begin position="20"/>
        <end position="41"/>
    </location>
</feature>
<gene>
    <name evidence="2" type="ORF">AG1IA_07914</name>
</gene>
<dbReference type="Proteomes" id="UP000011668">
    <property type="component" value="Unassembled WGS sequence"/>
</dbReference>
<feature type="region of interest" description="Disordered" evidence="1">
    <location>
        <begin position="53"/>
        <end position="213"/>
    </location>
</feature>
<protein>
    <submittedName>
        <fullName evidence="2">Uncharacterized protein</fullName>
    </submittedName>
</protein>
<keyword evidence="3" id="KW-1185">Reference proteome</keyword>
<dbReference type="OrthoDB" id="3257492at2759"/>
<evidence type="ECO:0000313" key="3">
    <source>
        <dbReference type="Proteomes" id="UP000011668"/>
    </source>
</evidence>
<sequence>MSPPMFSACLSFYQVYDEQRSSSRFPGVISSQPTPRSGMVIAPLPVGTLEKHSSGAERLRGGGGCCGGGGGGGGGKNRGAGGQPPSPLGAQPAAQIPQPDVSQATRKAPEASQPAKPVSARAPRLSESTPSSQTARKIVVSAATASAGSSLAPPKAEAGRANSSPTKPSKLSPVSQPATHRTRHLTLPSAFTPPQQASASSTGTPPVLDGPIHYPGGVIRSPAFPPSVYAAGGARVVSSGPSPSPPPFMND</sequence>
<reference evidence="2 3" key="1">
    <citation type="journal article" date="2013" name="Nat. Commun.">
        <title>The evolution and pathogenic mechanisms of the rice sheath blight pathogen.</title>
        <authorList>
            <person name="Zheng A."/>
            <person name="Lin R."/>
            <person name="Xu L."/>
            <person name="Qin P."/>
            <person name="Tang C."/>
            <person name="Ai P."/>
            <person name="Zhang D."/>
            <person name="Liu Y."/>
            <person name="Sun Z."/>
            <person name="Feng H."/>
            <person name="Wang Y."/>
            <person name="Chen Y."/>
            <person name="Liang X."/>
            <person name="Fu R."/>
            <person name="Li Q."/>
            <person name="Zhang J."/>
            <person name="Yu X."/>
            <person name="Xie Z."/>
            <person name="Ding L."/>
            <person name="Guan P."/>
            <person name="Tang J."/>
            <person name="Liang Y."/>
            <person name="Wang S."/>
            <person name="Deng Q."/>
            <person name="Li S."/>
            <person name="Zhu J."/>
            <person name="Wang L."/>
            <person name="Liu H."/>
            <person name="Li P."/>
        </authorList>
    </citation>
    <scope>NUCLEOTIDE SEQUENCE [LARGE SCALE GENOMIC DNA]</scope>
    <source>
        <strain evidence="3">AG-1 IA</strain>
    </source>
</reference>
<accession>L8WIK5</accession>
<comment type="caution">
    <text evidence="2">The sequence shown here is derived from an EMBL/GenBank/DDBJ whole genome shotgun (WGS) entry which is preliminary data.</text>
</comment>